<keyword evidence="2" id="KW-1185">Reference proteome</keyword>
<dbReference type="Proteomes" id="UP000653454">
    <property type="component" value="Unassembled WGS sequence"/>
</dbReference>
<proteinExistence type="predicted"/>
<name>A0A8S4G9B9_PLUXY</name>
<evidence type="ECO:0000313" key="1">
    <source>
        <dbReference type="EMBL" id="CAG9137276.1"/>
    </source>
</evidence>
<evidence type="ECO:0000313" key="2">
    <source>
        <dbReference type="Proteomes" id="UP000653454"/>
    </source>
</evidence>
<reference evidence="1" key="1">
    <citation type="submission" date="2020-11" db="EMBL/GenBank/DDBJ databases">
        <authorList>
            <person name="Whiteford S."/>
        </authorList>
    </citation>
    <scope>NUCLEOTIDE SEQUENCE</scope>
</reference>
<accession>A0A8S4G9B9</accession>
<gene>
    <name evidence="1" type="ORF">PLXY2_LOCUS15528</name>
</gene>
<protein>
    <submittedName>
        <fullName evidence="1">(diamondback moth) hypothetical protein</fullName>
    </submittedName>
</protein>
<organism evidence="1 2">
    <name type="scientific">Plutella xylostella</name>
    <name type="common">Diamondback moth</name>
    <name type="synonym">Plutella maculipennis</name>
    <dbReference type="NCBI Taxonomy" id="51655"/>
    <lineage>
        <taxon>Eukaryota</taxon>
        <taxon>Metazoa</taxon>
        <taxon>Ecdysozoa</taxon>
        <taxon>Arthropoda</taxon>
        <taxon>Hexapoda</taxon>
        <taxon>Insecta</taxon>
        <taxon>Pterygota</taxon>
        <taxon>Neoptera</taxon>
        <taxon>Endopterygota</taxon>
        <taxon>Lepidoptera</taxon>
        <taxon>Glossata</taxon>
        <taxon>Ditrysia</taxon>
        <taxon>Yponomeutoidea</taxon>
        <taxon>Plutellidae</taxon>
        <taxon>Plutella</taxon>
    </lineage>
</organism>
<dbReference type="EMBL" id="CAJHNJ030000201">
    <property type="protein sequence ID" value="CAG9137276.1"/>
    <property type="molecule type" value="Genomic_DNA"/>
</dbReference>
<dbReference type="AlphaFoldDB" id="A0A8S4G9B9"/>
<comment type="caution">
    <text evidence="1">The sequence shown here is derived from an EMBL/GenBank/DDBJ whole genome shotgun (WGS) entry which is preliminary data.</text>
</comment>
<sequence length="44" mass="4364">MGTGVNEPCSLDGEAGGRCGPGLTCIQGTDGTICRKSLVADIIP</sequence>